<evidence type="ECO:0000313" key="2">
    <source>
        <dbReference type="Proteomes" id="UP000029590"/>
    </source>
</evidence>
<name>A0AAW3EUX5_BURGA</name>
<comment type="caution">
    <text evidence="1">The sequence shown here is derived from an EMBL/GenBank/DDBJ whole genome shotgun (WGS) entry which is preliminary data.</text>
</comment>
<dbReference type="EMBL" id="JPGG01000018">
    <property type="protein sequence ID" value="KGC10484.1"/>
    <property type="molecule type" value="Genomic_DNA"/>
</dbReference>
<sequence length="83" mass="8691">MNDTHLISQPAEGHPTALVDAAAVARFAAEYVAGAGVPERHQRAALEHATAWFQLKTVGGEVPTLAALQSSLARVFGGYGARH</sequence>
<proteinExistence type="predicted"/>
<evidence type="ECO:0000313" key="1">
    <source>
        <dbReference type="EMBL" id="KGC10484.1"/>
    </source>
</evidence>
<dbReference type="Proteomes" id="UP000029590">
    <property type="component" value="Unassembled WGS sequence"/>
</dbReference>
<dbReference type="AlphaFoldDB" id="A0AAW3EUX5"/>
<accession>A0AAW3EUX5</accession>
<organism evidence="1 2">
    <name type="scientific">Burkholderia gladioli</name>
    <name type="common">Pseudomonas marginata</name>
    <name type="synonym">Phytomonas marginata</name>
    <dbReference type="NCBI Taxonomy" id="28095"/>
    <lineage>
        <taxon>Bacteria</taxon>
        <taxon>Pseudomonadati</taxon>
        <taxon>Pseudomonadota</taxon>
        <taxon>Betaproteobacteria</taxon>
        <taxon>Burkholderiales</taxon>
        <taxon>Burkholderiaceae</taxon>
        <taxon>Burkholderia</taxon>
    </lineage>
</organism>
<gene>
    <name evidence="1" type="ORF">DM48_6787</name>
</gene>
<dbReference type="RefSeq" id="WP_036052673.1">
    <property type="nucleotide sequence ID" value="NZ_KN150849.1"/>
</dbReference>
<reference evidence="1 2" key="1">
    <citation type="submission" date="2014-04" db="EMBL/GenBank/DDBJ databases">
        <authorList>
            <person name="Bishop-Lilly K.A."/>
            <person name="Broomall S.M."/>
            <person name="Chain P.S."/>
            <person name="Chertkov O."/>
            <person name="Coyne S.R."/>
            <person name="Daligault H.E."/>
            <person name="Davenport K.W."/>
            <person name="Erkkila T."/>
            <person name="Frey K.G."/>
            <person name="Gibbons H.S."/>
            <person name="Gu W."/>
            <person name="Jaissle J."/>
            <person name="Johnson S.L."/>
            <person name="Koroleva G.I."/>
            <person name="Ladner J.T."/>
            <person name="Lo C.-C."/>
            <person name="Minogue T.D."/>
            <person name="Munk C."/>
            <person name="Palacios G.F."/>
            <person name="Redden C.L."/>
            <person name="Rosenzweig C.N."/>
            <person name="Scholz M.B."/>
            <person name="Teshima H."/>
            <person name="Xu Y."/>
        </authorList>
    </citation>
    <scope>NUCLEOTIDE SEQUENCE [LARGE SCALE GENOMIC DNA]</scope>
    <source>
        <strain evidence="2">gladioli</strain>
    </source>
</reference>
<protein>
    <submittedName>
        <fullName evidence="1">Uncharacterized protein</fullName>
    </submittedName>
</protein>